<dbReference type="Pfam" id="PF00730">
    <property type="entry name" value="HhH-GPD"/>
    <property type="match status" value="1"/>
</dbReference>
<dbReference type="Pfam" id="PF00633">
    <property type="entry name" value="HHH"/>
    <property type="match status" value="1"/>
</dbReference>
<evidence type="ECO:0000256" key="14">
    <source>
        <dbReference type="RuleBase" id="RU365096"/>
    </source>
</evidence>
<dbReference type="HOGENOM" id="CLU_012862_0_2_5"/>
<dbReference type="KEGG" id="amv:ACMV_15480"/>
<evidence type="ECO:0000256" key="13">
    <source>
        <dbReference type="ARBA" id="ARBA00023295"/>
    </source>
</evidence>
<dbReference type="GO" id="GO:0006284">
    <property type="term" value="P:base-excision repair"/>
    <property type="evidence" value="ECO:0007669"/>
    <property type="project" value="UniProtKB-UniRule"/>
</dbReference>
<dbReference type="InterPro" id="IPR004036">
    <property type="entry name" value="Endonuclease-III-like_CS2"/>
</dbReference>
<evidence type="ECO:0000256" key="5">
    <source>
        <dbReference type="ARBA" id="ARBA00022023"/>
    </source>
</evidence>
<dbReference type="SUPFAM" id="SSF48150">
    <property type="entry name" value="DNA-glycosylase"/>
    <property type="match status" value="1"/>
</dbReference>
<dbReference type="Gene3D" id="3.90.79.10">
    <property type="entry name" value="Nucleoside Triphosphate Pyrophosphohydrolase"/>
    <property type="match status" value="1"/>
</dbReference>
<dbReference type="SUPFAM" id="SSF55811">
    <property type="entry name" value="Nudix"/>
    <property type="match status" value="1"/>
</dbReference>
<dbReference type="InterPro" id="IPR015797">
    <property type="entry name" value="NUDIX_hydrolase-like_dom_sf"/>
</dbReference>
<dbReference type="EMBL" id="AP012035">
    <property type="protein sequence ID" value="BAJ80895.1"/>
    <property type="molecule type" value="Genomic_DNA"/>
</dbReference>
<organism evidence="16 17">
    <name type="scientific">Acidiphilium multivorum (strain DSM 11245 / JCM 8867 / NBRC 100883 / AIU 301)</name>
    <dbReference type="NCBI Taxonomy" id="926570"/>
    <lineage>
        <taxon>Bacteria</taxon>
        <taxon>Pseudomonadati</taxon>
        <taxon>Pseudomonadota</taxon>
        <taxon>Alphaproteobacteria</taxon>
        <taxon>Acetobacterales</taxon>
        <taxon>Acidocellaceae</taxon>
        <taxon>Acidiphilium</taxon>
    </lineage>
</organism>
<comment type="similarity">
    <text evidence="3 14">Belongs to the Nth/MutY family.</text>
</comment>
<evidence type="ECO:0000256" key="11">
    <source>
        <dbReference type="ARBA" id="ARBA00023014"/>
    </source>
</evidence>
<dbReference type="CDD" id="cd00056">
    <property type="entry name" value="ENDO3c"/>
    <property type="match status" value="1"/>
</dbReference>
<evidence type="ECO:0000256" key="1">
    <source>
        <dbReference type="ARBA" id="ARBA00000843"/>
    </source>
</evidence>
<feature type="domain" description="HhH-GPD" evidence="15">
    <location>
        <begin position="54"/>
        <end position="205"/>
    </location>
</feature>
<evidence type="ECO:0000256" key="6">
    <source>
        <dbReference type="ARBA" id="ARBA00022485"/>
    </source>
</evidence>
<evidence type="ECO:0000256" key="4">
    <source>
        <dbReference type="ARBA" id="ARBA00012045"/>
    </source>
</evidence>
<evidence type="ECO:0000313" key="17">
    <source>
        <dbReference type="Proteomes" id="UP000007100"/>
    </source>
</evidence>
<dbReference type="GO" id="GO:0051539">
    <property type="term" value="F:4 iron, 4 sulfur cluster binding"/>
    <property type="evidence" value="ECO:0007669"/>
    <property type="project" value="UniProtKB-UniRule"/>
</dbReference>
<comment type="cofactor">
    <cofactor evidence="14">
        <name>[4Fe-4S] cluster</name>
        <dbReference type="ChEBI" id="CHEBI:49883"/>
    </cofactor>
    <text evidence="14">Binds 1 [4Fe-4S] cluster.</text>
</comment>
<dbReference type="PANTHER" id="PTHR42944">
    <property type="entry name" value="ADENINE DNA GLYCOSYLASE"/>
    <property type="match status" value="1"/>
</dbReference>
<keyword evidence="7" id="KW-0479">Metal-binding</keyword>
<keyword evidence="6" id="KW-0004">4Fe-4S</keyword>
<dbReference type="InterPro" id="IPR029119">
    <property type="entry name" value="MutY_C"/>
</dbReference>
<name>F0IYN5_ACIMA</name>
<keyword evidence="17" id="KW-1185">Reference proteome</keyword>
<dbReference type="Pfam" id="PF14815">
    <property type="entry name" value="NUDIX_4"/>
    <property type="match status" value="1"/>
</dbReference>
<dbReference type="InterPro" id="IPR003651">
    <property type="entry name" value="Endonuclease3_FeS-loop_motif"/>
</dbReference>
<dbReference type="RefSeq" id="WP_013640049.1">
    <property type="nucleotide sequence ID" value="NC_015186.1"/>
</dbReference>
<keyword evidence="12" id="KW-0234">DNA repair</keyword>
<dbReference type="GO" id="GO:0034039">
    <property type="term" value="F:8-oxo-7,8-dihydroguanine DNA N-glycosylase activity"/>
    <property type="evidence" value="ECO:0007669"/>
    <property type="project" value="TreeGrafter"/>
</dbReference>
<dbReference type="EC" id="3.2.2.31" evidence="4 14"/>
<dbReference type="GO" id="GO:0000701">
    <property type="term" value="F:purine-specific mismatch base pair DNA N-glycosylase activity"/>
    <property type="evidence" value="ECO:0007669"/>
    <property type="project" value="UniProtKB-EC"/>
</dbReference>
<dbReference type="InterPro" id="IPR000445">
    <property type="entry name" value="HhH_motif"/>
</dbReference>
<dbReference type="InterPro" id="IPR044298">
    <property type="entry name" value="MIG/MutY"/>
</dbReference>
<dbReference type="PANTHER" id="PTHR42944:SF1">
    <property type="entry name" value="ADENINE DNA GLYCOSYLASE"/>
    <property type="match status" value="1"/>
</dbReference>
<dbReference type="Pfam" id="PF10576">
    <property type="entry name" value="EndIII_4Fe-2S"/>
    <property type="match status" value="1"/>
</dbReference>
<dbReference type="GO" id="GO:0035485">
    <property type="term" value="F:adenine/guanine mispair binding"/>
    <property type="evidence" value="ECO:0007669"/>
    <property type="project" value="TreeGrafter"/>
</dbReference>
<accession>F0IYN5</accession>
<proteinExistence type="inferred from homology"/>
<comment type="function">
    <text evidence="2">Adenine glycosylase active on G-A mispairs. MutY also corrects error-prone DNA synthesis past GO lesions which are due to the oxidatively damaged form of guanine: 7,8-dihydro-8-oxoguanine (8-oxo-dGTP).</text>
</comment>
<keyword evidence="9 16" id="KW-0378">Hydrolase</keyword>
<sequence length="358" mass="38336">MPASWVSPAFFVSPSLPSAENLLRWYHVHRRILPWRAGPGSLPDPYHVWLSEIMLQQTVVATVIPYFHRFIERFPTISDLAVAADDEILGLWAGLGYYARARNLIRCARAVAEAGGFPVTLDGLRALPGIGPYTAAAIGAIAFDIPVVPVDGNVERVTARMFAIEEALPAAKDAIAVAAARLGAQAAAQSRPGDFAQALFDLGATVCTPRSPSCMVCPWRDGCAAHARGLSADLPRKAKRAARPVRRGTVFVMQDRSGMIGLRRRPPRGLLGGMLEVPGTDWEATAPPPVPPCAAHWLDAGTIVHVFTHFELRLTVKVGRVAALPGGIVAAPPDTPLPTVMRKALEAGLAVLDERSPK</sequence>
<evidence type="ECO:0000259" key="15">
    <source>
        <dbReference type="SMART" id="SM00478"/>
    </source>
</evidence>
<dbReference type="Gene3D" id="1.10.340.30">
    <property type="entry name" value="Hypothetical protein, domain 2"/>
    <property type="match status" value="1"/>
</dbReference>
<dbReference type="GO" id="GO:0032357">
    <property type="term" value="F:oxidized purine DNA binding"/>
    <property type="evidence" value="ECO:0007669"/>
    <property type="project" value="TreeGrafter"/>
</dbReference>
<reference evidence="16 17" key="1">
    <citation type="submission" date="2010-12" db="EMBL/GenBank/DDBJ databases">
        <title>Whole genome sequence of Acidiphilium multivorum AIU301.</title>
        <authorList>
            <person name="Narita-Yamada S."/>
            <person name="Nakamura S."/>
            <person name="Ito N."/>
            <person name="Takarada H."/>
            <person name="Katano Y."/>
            <person name="Nakazawa H."/>
            <person name="Hosoyama A."/>
            <person name="Yamada R."/>
            <person name="Fujita N."/>
        </authorList>
    </citation>
    <scope>NUCLEOTIDE SEQUENCE [LARGE SCALE GENOMIC DNA]</scope>
    <source>
        <strain evidence="17">DSM 11245 / JCM 8867 / AIU301</strain>
    </source>
</reference>
<dbReference type="AlphaFoldDB" id="F0IYN5"/>
<dbReference type="GO" id="GO:0006298">
    <property type="term" value="P:mismatch repair"/>
    <property type="evidence" value="ECO:0007669"/>
    <property type="project" value="TreeGrafter"/>
</dbReference>
<keyword evidence="13 14" id="KW-0326">Glycosidase</keyword>
<evidence type="ECO:0000256" key="10">
    <source>
        <dbReference type="ARBA" id="ARBA00023004"/>
    </source>
</evidence>
<dbReference type="GO" id="GO:0046872">
    <property type="term" value="F:metal ion binding"/>
    <property type="evidence" value="ECO:0007669"/>
    <property type="project" value="UniProtKB-UniRule"/>
</dbReference>
<evidence type="ECO:0000256" key="2">
    <source>
        <dbReference type="ARBA" id="ARBA00002933"/>
    </source>
</evidence>
<evidence type="ECO:0000256" key="3">
    <source>
        <dbReference type="ARBA" id="ARBA00008343"/>
    </source>
</evidence>
<protein>
    <recommendedName>
        <fullName evidence="5 14">Adenine DNA glycosylase</fullName>
        <ecNumber evidence="4 14">3.2.2.31</ecNumber>
    </recommendedName>
</protein>
<dbReference type="SMART" id="SM00478">
    <property type="entry name" value="ENDO3c"/>
    <property type="match status" value="1"/>
</dbReference>
<keyword evidence="8 14" id="KW-0227">DNA damage</keyword>
<gene>
    <name evidence="16" type="primary">mutY</name>
    <name evidence="16" type="ordered locus">ACMV_15480</name>
</gene>
<dbReference type="CDD" id="cd03431">
    <property type="entry name" value="NUDIX_DNA_Glycosylase_C-MutY"/>
    <property type="match status" value="1"/>
</dbReference>
<evidence type="ECO:0000256" key="12">
    <source>
        <dbReference type="ARBA" id="ARBA00023204"/>
    </source>
</evidence>
<dbReference type="Proteomes" id="UP000007100">
    <property type="component" value="Chromosome"/>
</dbReference>
<keyword evidence="10 14" id="KW-0408">Iron</keyword>
<evidence type="ECO:0000256" key="9">
    <source>
        <dbReference type="ARBA" id="ARBA00022801"/>
    </source>
</evidence>
<dbReference type="InterPro" id="IPR003265">
    <property type="entry name" value="HhH-GPD_domain"/>
</dbReference>
<evidence type="ECO:0000313" key="16">
    <source>
        <dbReference type="EMBL" id="BAJ80895.1"/>
    </source>
</evidence>
<dbReference type="InterPro" id="IPR011257">
    <property type="entry name" value="DNA_glycosylase"/>
</dbReference>
<dbReference type="InterPro" id="IPR023170">
    <property type="entry name" value="HhH_base_excis_C"/>
</dbReference>
<evidence type="ECO:0000256" key="8">
    <source>
        <dbReference type="ARBA" id="ARBA00022763"/>
    </source>
</evidence>
<dbReference type="Gene3D" id="1.10.1670.10">
    <property type="entry name" value="Helix-hairpin-Helix base-excision DNA repair enzymes (C-terminal)"/>
    <property type="match status" value="1"/>
</dbReference>
<keyword evidence="11" id="KW-0411">Iron-sulfur</keyword>
<evidence type="ECO:0000256" key="7">
    <source>
        <dbReference type="ARBA" id="ARBA00022723"/>
    </source>
</evidence>
<dbReference type="OrthoDB" id="9802365at2"/>
<dbReference type="PROSITE" id="PS01155">
    <property type="entry name" value="ENDONUCLEASE_III_2"/>
    <property type="match status" value="1"/>
</dbReference>
<comment type="catalytic activity">
    <reaction evidence="1 14">
        <text>Hydrolyzes free adenine bases from 7,8-dihydro-8-oxoguanine:adenine mismatched double-stranded DNA, leaving an apurinic site.</text>
        <dbReference type="EC" id="3.2.2.31"/>
    </reaction>
</comment>